<feature type="domain" description="ABC transporter" evidence="5">
    <location>
        <begin position="253"/>
        <end position="499"/>
    </location>
</feature>
<dbReference type="CDD" id="cd03215">
    <property type="entry name" value="ABC_Carb_Monos_II"/>
    <property type="match status" value="1"/>
</dbReference>
<evidence type="ECO:0000256" key="2">
    <source>
        <dbReference type="ARBA" id="ARBA00022737"/>
    </source>
</evidence>
<keyword evidence="7" id="KW-1185">Reference proteome</keyword>
<keyword evidence="3" id="KW-0547">Nucleotide-binding</keyword>
<evidence type="ECO:0000256" key="3">
    <source>
        <dbReference type="ARBA" id="ARBA00022741"/>
    </source>
</evidence>
<proteinExistence type="predicted"/>
<dbReference type="SMART" id="SM00382">
    <property type="entry name" value="AAA"/>
    <property type="match status" value="2"/>
</dbReference>
<dbReference type="PROSITE" id="PS50893">
    <property type="entry name" value="ABC_TRANSPORTER_2"/>
    <property type="match status" value="2"/>
</dbReference>
<dbReference type="InterPro" id="IPR003439">
    <property type="entry name" value="ABC_transporter-like_ATP-bd"/>
</dbReference>
<dbReference type="PANTHER" id="PTHR43790">
    <property type="entry name" value="CARBOHYDRATE TRANSPORT ATP-BINDING PROTEIN MG119-RELATED"/>
    <property type="match status" value="1"/>
</dbReference>
<keyword evidence="1" id="KW-0813">Transport</keyword>
<organism evidence="6 7">
    <name type="scientific">Herbiconiux daphne</name>
    <dbReference type="NCBI Taxonomy" id="2970914"/>
    <lineage>
        <taxon>Bacteria</taxon>
        <taxon>Bacillati</taxon>
        <taxon>Actinomycetota</taxon>
        <taxon>Actinomycetes</taxon>
        <taxon>Micrococcales</taxon>
        <taxon>Microbacteriaceae</taxon>
        <taxon>Herbiconiux</taxon>
    </lineage>
</organism>
<accession>A0ABT2H3J4</accession>
<dbReference type="EMBL" id="JANLCJ010000004">
    <property type="protein sequence ID" value="MCS5734497.1"/>
    <property type="molecule type" value="Genomic_DNA"/>
</dbReference>
<reference evidence="6" key="1">
    <citation type="submission" date="2022-08" db="EMBL/GenBank/DDBJ databases">
        <authorList>
            <person name="Deng Y."/>
            <person name="Han X.-F."/>
            <person name="Zhang Y.-Q."/>
        </authorList>
    </citation>
    <scope>NUCLEOTIDE SEQUENCE</scope>
    <source>
        <strain evidence="6">CPCC 203386</strain>
    </source>
</reference>
<evidence type="ECO:0000313" key="6">
    <source>
        <dbReference type="EMBL" id="MCS5734497.1"/>
    </source>
</evidence>
<keyword evidence="4 6" id="KW-0067">ATP-binding</keyword>
<dbReference type="InterPro" id="IPR027417">
    <property type="entry name" value="P-loop_NTPase"/>
</dbReference>
<sequence>MAAPALSVAAIGKSYGRNRVLDEVSFEVMPGETAALLGENGAGKSTLAKIIAGSIGQDEGELTVAGERVRFANPREALDHGVAFIPQELVYVPRLTVAENICLGRARSRLGFTSPGGILRQARADADALGFDLPLRETMDSIPLVQQQLVEILKAFARQSRVVLLDEPTAALESEDSDHLLGLTAQLAARGVAVVYISHRIDEVFRSCDTVHVLRGGSLVQSQAIAETTPREVISSMLGRPADEVVVPKRQTGPTPNALVVNGWNRAEAPVLDDVSFTVEKGEIVGLYGVRGAGPETIAETLGGLHPGTTGGTEVLGSPIGDLGSPIQAQRAGIAYVPADRKSQGLVLLNSITHALSLPTLSRLTRFGWIRAALERRTASDLAQRTRVRSQSLAQPVGELSGGNQQKVLVGSRLAADAGVLVLHEPTRGVDVGARLEIHRLLRELADQGAAELLVTSDIEEAVILSDRLLIMRQGRIVHEISKPGLGSQSEALQHAGGTQ</sequence>
<dbReference type="InterPro" id="IPR003593">
    <property type="entry name" value="AAA+_ATPase"/>
</dbReference>
<evidence type="ECO:0000259" key="5">
    <source>
        <dbReference type="PROSITE" id="PS50893"/>
    </source>
</evidence>
<dbReference type="CDD" id="cd03216">
    <property type="entry name" value="ABC_Carb_Monos_I"/>
    <property type="match status" value="1"/>
</dbReference>
<dbReference type="Gene3D" id="3.40.50.300">
    <property type="entry name" value="P-loop containing nucleotide triphosphate hydrolases"/>
    <property type="match status" value="2"/>
</dbReference>
<evidence type="ECO:0000256" key="1">
    <source>
        <dbReference type="ARBA" id="ARBA00022448"/>
    </source>
</evidence>
<keyword evidence="2" id="KW-0677">Repeat</keyword>
<dbReference type="Proteomes" id="UP001165586">
    <property type="component" value="Unassembled WGS sequence"/>
</dbReference>
<comment type="caution">
    <text evidence="6">The sequence shown here is derived from an EMBL/GenBank/DDBJ whole genome shotgun (WGS) entry which is preliminary data.</text>
</comment>
<feature type="domain" description="ABC transporter" evidence="5">
    <location>
        <begin position="6"/>
        <end position="241"/>
    </location>
</feature>
<dbReference type="InterPro" id="IPR050107">
    <property type="entry name" value="ABC_carbohydrate_import_ATPase"/>
</dbReference>
<evidence type="ECO:0000313" key="7">
    <source>
        <dbReference type="Proteomes" id="UP001165586"/>
    </source>
</evidence>
<dbReference type="RefSeq" id="WP_259539361.1">
    <property type="nucleotide sequence ID" value="NZ_JANLCJ010000004.1"/>
</dbReference>
<evidence type="ECO:0000256" key="4">
    <source>
        <dbReference type="ARBA" id="ARBA00022840"/>
    </source>
</evidence>
<dbReference type="Pfam" id="PF00005">
    <property type="entry name" value="ABC_tran"/>
    <property type="match status" value="2"/>
</dbReference>
<dbReference type="GO" id="GO:0005524">
    <property type="term" value="F:ATP binding"/>
    <property type="evidence" value="ECO:0007669"/>
    <property type="project" value="UniProtKB-KW"/>
</dbReference>
<dbReference type="PANTHER" id="PTHR43790:SF9">
    <property type="entry name" value="GALACTOFURANOSE TRANSPORTER ATP-BINDING PROTEIN YTFR"/>
    <property type="match status" value="1"/>
</dbReference>
<protein>
    <submittedName>
        <fullName evidence="6">Sugar ABC transporter ATP-binding protein</fullName>
    </submittedName>
</protein>
<name>A0ABT2H3J4_9MICO</name>
<gene>
    <name evidence="6" type="ORF">N1032_12180</name>
</gene>
<dbReference type="SUPFAM" id="SSF52540">
    <property type="entry name" value="P-loop containing nucleoside triphosphate hydrolases"/>
    <property type="match status" value="2"/>
</dbReference>